<dbReference type="InterPro" id="IPR005152">
    <property type="entry name" value="Lipase_secreted"/>
</dbReference>
<dbReference type="GO" id="GO:0016042">
    <property type="term" value="P:lipid catabolic process"/>
    <property type="evidence" value="ECO:0007669"/>
    <property type="project" value="InterPro"/>
</dbReference>
<proteinExistence type="predicted"/>
<dbReference type="SUPFAM" id="SSF53474">
    <property type="entry name" value="alpha/beta-Hydrolases"/>
    <property type="match status" value="1"/>
</dbReference>
<dbReference type="Proteomes" id="UP000266677">
    <property type="component" value="Unassembled WGS sequence"/>
</dbReference>
<dbReference type="OrthoDB" id="9798122at2"/>
<dbReference type="InterPro" id="IPR029058">
    <property type="entry name" value="AB_hydrolase_fold"/>
</dbReference>
<dbReference type="PANTHER" id="PTHR34853:SF1">
    <property type="entry name" value="LIPASE 5"/>
    <property type="match status" value="1"/>
</dbReference>
<evidence type="ECO:0000313" key="1">
    <source>
        <dbReference type="EMBL" id="RJO78827.1"/>
    </source>
</evidence>
<evidence type="ECO:0000313" key="2">
    <source>
        <dbReference type="Proteomes" id="UP000266677"/>
    </source>
</evidence>
<dbReference type="EMBL" id="QZFU01000012">
    <property type="protein sequence ID" value="RJO78827.1"/>
    <property type="molecule type" value="Genomic_DNA"/>
</dbReference>
<dbReference type="PANTHER" id="PTHR34853">
    <property type="match status" value="1"/>
</dbReference>
<dbReference type="AlphaFoldDB" id="A0A3A4KRS6"/>
<name>A0A3A4KRS6_9NOCA</name>
<reference evidence="1 2" key="1">
    <citation type="submission" date="2018-09" db="EMBL/GenBank/DDBJ databases">
        <title>YIM PH21274 draft genome.</title>
        <authorList>
            <person name="Miao C."/>
        </authorList>
    </citation>
    <scope>NUCLEOTIDE SEQUENCE [LARGE SCALE GENOMIC DNA]</scope>
    <source>
        <strain evidence="1 2">YIM PH 21724</strain>
    </source>
</reference>
<sequence length="408" mass="41988">MARVLSGLVVVLAVLMTQLAAVAIPRAGALPTPDQDPFYTAPGDLAAYSNGSIIDYRPIRPLGLPLPVDGWQVKFRTTDAADRPAPGVATVLVPKQAWTGQGSRPLVSFQIAEDSLGSRCAPSYALAGGWGFGGVNTFIDVPFIAALLRRGWGVVTADYEGPDSRFLDGPNSGHGVLDGVRAALALAPGGVGAASPLGAWGYSGGAFATLWAAQLRGQYAPELRFAGVAAGGVPADWPATARSVDGTPQAGLAVVTLIATARNDPGNGVLELLNERGRAVLARESASCAGDLVLGHVNEHADDLALAPGLFSHPVFRAATASQELGAVAPDMPMYLYHSRTDDVIPVAGYTELVRRYCAQGASAAYRYSDLPGHNPTAVGEAFGAVAYLADRLAGEPVGPGCQGEPLG</sequence>
<accession>A0A3A4KRS6</accession>
<dbReference type="Gene3D" id="1.10.260.130">
    <property type="match status" value="1"/>
</dbReference>
<dbReference type="Gene3D" id="3.40.50.1820">
    <property type="entry name" value="alpha/beta hydrolase"/>
    <property type="match status" value="1"/>
</dbReference>
<keyword evidence="2" id="KW-1185">Reference proteome</keyword>
<dbReference type="RefSeq" id="WP_120038326.1">
    <property type="nucleotide sequence ID" value="NZ_QZFU01000012.1"/>
</dbReference>
<dbReference type="PIRSF" id="PIRSF029171">
    <property type="entry name" value="Esterase_LipA"/>
    <property type="match status" value="1"/>
</dbReference>
<comment type="caution">
    <text evidence="1">The sequence shown here is derived from an EMBL/GenBank/DDBJ whole genome shotgun (WGS) entry which is preliminary data.</text>
</comment>
<gene>
    <name evidence="1" type="ORF">D5S18_04720</name>
</gene>
<dbReference type="Pfam" id="PF03583">
    <property type="entry name" value="LIP"/>
    <property type="match status" value="1"/>
</dbReference>
<organism evidence="1 2">
    <name type="scientific">Nocardia panacis</name>
    <dbReference type="NCBI Taxonomy" id="2340916"/>
    <lineage>
        <taxon>Bacteria</taxon>
        <taxon>Bacillati</taxon>
        <taxon>Actinomycetota</taxon>
        <taxon>Actinomycetes</taxon>
        <taxon>Mycobacteriales</taxon>
        <taxon>Nocardiaceae</taxon>
        <taxon>Nocardia</taxon>
    </lineage>
</organism>
<dbReference type="GO" id="GO:0004806">
    <property type="term" value="F:triacylglycerol lipase activity"/>
    <property type="evidence" value="ECO:0007669"/>
    <property type="project" value="InterPro"/>
</dbReference>
<protein>
    <submittedName>
        <fullName evidence="1">Lipase</fullName>
    </submittedName>
</protein>